<dbReference type="InterPro" id="IPR052225">
    <property type="entry name" value="Ser/Arg_repetitive_matrix"/>
</dbReference>
<keyword evidence="1" id="KW-0507">mRNA processing</keyword>
<dbReference type="Pfam" id="PF01480">
    <property type="entry name" value="PWI"/>
    <property type="match status" value="1"/>
</dbReference>
<feature type="domain" description="PWI" evidence="2">
    <location>
        <begin position="33"/>
        <end position="131"/>
    </location>
</feature>
<dbReference type="AlphaFoldDB" id="A0A4P9YY32"/>
<organism evidence="3 4">
    <name type="scientific">Syncephalis pseudoplumigaleata</name>
    <dbReference type="NCBI Taxonomy" id="1712513"/>
    <lineage>
        <taxon>Eukaryota</taxon>
        <taxon>Fungi</taxon>
        <taxon>Fungi incertae sedis</taxon>
        <taxon>Zoopagomycota</taxon>
        <taxon>Zoopagomycotina</taxon>
        <taxon>Zoopagomycetes</taxon>
        <taxon>Zoopagales</taxon>
        <taxon>Piptocephalidaceae</taxon>
        <taxon>Syncephalis</taxon>
    </lineage>
</organism>
<dbReference type="PROSITE" id="PS51025">
    <property type="entry name" value="PWI"/>
    <property type="match status" value="1"/>
</dbReference>
<sequence length="150" mass="17143">MGDGGFFKLTRPQGTSADQDARFSNKQKKLLKSMTFPASFKKKVDIAKVNVELMQPWIAKRIKELLGFEDEVVTEFVYGMLAEKDLDPRRIQIDLTGFLEDKAPQFVTELWDMLLSAQENVGGIPTLLLEEKKREIMEKKVGCETCMHVE</sequence>
<dbReference type="PANTHER" id="PTHR23148">
    <property type="entry name" value="SERINE/ARGININE REGULATED NUCLEAR MATRIX PROTEIN"/>
    <property type="match status" value="1"/>
</dbReference>
<keyword evidence="4" id="KW-1185">Reference proteome</keyword>
<dbReference type="InterPro" id="IPR002483">
    <property type="entry name" value="PWI_dom"/>
</dbReference>
<gene>
    <name evidence="3" type="ORF">SYNPS1DRAFT_29788</name>
</gene>
<dbReference type="Proteomes" id="UP000278143">
    <property type="component" value="Unassembled WGS sequence"/>
</dbReference>
<dbReference type="GO" id="GO:0003723">
    <property type="term" value="F:RNA binding"/>
    <property type="evidence" value="ECO:0007669"/>
    <property type="project" value="TreeGrafter"/>
</dbReference>
<dbReference type="InterPro" id="IPR036483">
    <property type="entry name" value="PWI_dom_sf"/>
</dbReference>
<accession>A0A4P9YY32</accession>
<protein>
    <submittedName>
        <fullName evidence="3">PWI domain-containing protein</fullName>
    </submittedName>
</protein>
<evidence type="ECO:0000313" key="4">
    <source>
        <dbReference type="Proteomes" id="UP000278143"/>
    </source>
</evidence>
<proteinExistence type="predicted"/>
<dbReference type="GO" id="GO:0006397">
    <property type="term" value="P:mRNA processing"/>
    <property type="evidence" value="ECO:0007669"/>
    <property type="project" value="UniProtKB-KW"/>
</dbReference>
<dbReference type="GO" id="GO:0048024">
    <property type="term" value="P:regulation of mRNA splicing, via spliceosome"/>
    <property type="evidence" value="ECO:0007669"/>
    <property type="project" value="TreeGrafter"/>
</dbReference>
<dbReference type="OrthoDB" id="163257at2759"/>
<dbReference type="SMART" id="SM00311">
    <property type="entry name" value="PWI"/>
    <property type="match status" value="1"/>
</dbReference>
<reference evidence="4" key="1">
    <citation type="journal article" date="2018" name="Nat. Microbiol.">
        <title>Leveraging single-cell genomics to expand the fungal tree of life.</title>
        <authorList>
            <person name="Ahrendt S.R."/>
            <person name="Quandt C.A."/>
            <person name="Ciobanu D."/>
            <person name="Clum A."/>
            <person name="Salamov A."/>
            <person name="Andreopoulos B."/>
            <person name="Cheng J.F."/>
            <person name="Woyke T."/>
            <person name="Pelin A."/>
            <person name="Henrissat B."/>
            <person name="Reynolds N.K."/>
            <person name="Benny G.L."/>
            <person name="Smith M.E."/>
            <person name="James T.Y."/>
            <person name="Grigoriev I.V."/>
        </authorList>
    </citation>
    <scope>NUCLEOTIDE SEQUENCE [LARGE SCALE GENOMIC DNA]</scope>
    <source>
        <strain evidence="4">Benny S71-1</strain>
    </source>
</reference>
<name>A0A4P9YY32_9FUNG</name>
<dbReference type="EMBL" id="KZ990217">
    <property type="protein sequence ID" value="RKP24452.1"/>
    <property type="molecule type" value="Genomic_DNA"/>
</dbReference>
<evidence type="ECO:0000256" key="1">
    <source>
        <dbReference type="ARBA" id="ARBA00022664"/>
    </source>
</evidence>
<evidence type="ECO:0000313" key="3">
    <source>
        <dbReference type="EMBL" id="RKP24452.1"/>
    </source>
</evidence>
<dbReference type="SUPFAM" id="SSF101233">
    <property type="entry name" value="PWI domain"/>
    <property type="match status" value="1"/>
</dbReference>
<evidence type="ECO:0000259" key="2">
    <source>
        <dbReference type="PROSITE" id="PS51025"/>
    </source>
</evidence>
<dbReference type="PANTHER" id="PTHR23148:SF0">
    <property type="entry name" value="SERINE_ARGININE REPETITIVE MATRIX PROTEIN 1"/>
    <property type="match status" value="1"/>
</dbReference>
<dbReference type="Gene3D" id="1.20.1390.10">
    <property type="entry name" value="PWI domain"/>
    <property type="match status" value="1"/>
</dbReference>
<dbReference type="GO" id="GO:0005681">
    <property type="term" value="C:spliceosomal complex"/>
    <property type="evidence" value="ECO:0007669"/>
    <property type="project" value="TreeGrafter"/>
</dbReference>